<protein>
    <recommendedName>
        <fullName evidence="7">Palmitoyltransferase</fullName>
        <ecNumber evidence="7">2.3.1.225</ecNumber>
    </recommendedName>
</protein>
<dbReference type="PANTHER" id="PTHR12246">
    <property type="entry name" value="PALMITOYLTRANSFERASE ZDHHC16"/>
    <property type="match status" value="1"/>
</dbReference>
<evidence type="ECO:0000256" key="7">
    <source>
        <dbReference type="RuleBase" id="RU079119"/>
    </source>
</evidence>
<organism evidence="9 10">
    <name type="scientific">Drosophila rubida</name>
    <dbReference type="NCBI Taxonomy" id="30044"/>
    <lineage>
        <taxon>Eukaryota</taxon>
        <taxon>Metazoa</taxon>
        <taxon>Ecdysozoa</taxon>
        <taxon>Arthropoda</taxon>
        <taxon>Hexapoda</taxon>
        <taxon>Insecta</taxon>
        <taxon>Pterygota</taxon>
        <taxon>Neoptera</taxon>
        <taxon>Endopterygota</taxon>
        <taxon>Diptera</taxon>
        <taxon>Brachycera</taxon>
        <taxon>Muscomorpha</taxon>
        <taxon>Ephydroidea</taxon>
        <taxon>Drosophilidae</taxon>
        <taxon>Drosophila</taxon>
    </lineage>
</organism>
<feature type="transmembrane region" description="Helical" evidence="7">
    <location>
        <begin position="164"/>
        <end position="189"/>
    </location>
</feature>
<comment type="domain">
    <text evidence="7">The DHHC domain is required for palmitoyltransferase activity.</text>
</comment>
<dbReference type="Proteomes" id="UP001200034">
    <property type="component" value="Unassembled WGS sequence"/>
</dbReference>
<dbReference type="EC" id="2.3.1.225" evidence="7"/>
<evidence type="ECO:0000313" key="9">
    <source>
        <dbReference type="EMBL" id="KAH8358572.1"/>
    </source>
</evidence>
<evidence type="ECO:0000256" key="1">
    <source>
        <dbReference type="ARBA" id="ARBA00004141"/>
    </source>
</evidence>
<keyword evidence="2 7" id="KW-0808">Transferase</keyword>
<evidence type="ECO:0000256" key="5">
    <source>
        <dbReference type="ARBA" id="ARBA00023136"/>
    </source>
</evidence>
<reference evidence="9" key="1">
    <citation type="journal article" date="2021" name="Mol. Ecol. Resour.">
        <title>Phylogenomic analyses of the genus Drosophila reveals genomic signals of climate adaptation.</title>
        <authorList>
            <person name="Li F."/>
            <person name="Rane R.V."/>
            <person name="Luria V."/>
            <person name="Xiong Z."/>
            <person name="Chen J."/>
            <person name="Li Z."/>
            <person name="Catullo R.A."/>
            <person name="Griffin P.C."/>
            <person name="Schiffer M."/>
            <person name="Pearce S."/>
            <person name="Lee S.F."/>
            <person name="McElroy K."/>
            <person name="Stocker A."/>
            <person name="Shirriffs J."/>
            <person name="Cockerell F."/>
            <person name="Coppin C."/>
            <person name="Sgro C.M."/>
            <person name="Karger A."/>
            <person name="Cain J.W."/>
            <person name="Weber J.A."/>
            <person name="Santpere G."/>
            <person name="Kirschner M.W."/>
            <person name="Hoffmann A.A."/>
            <person name="Oakeshott J.G."/>
            <person name="Zhang G."/>
        </authorList>
    </citation>
    <scope>NUCLEOTIDE SEQUENCE</scope>
    <source>
        <strain evidence="9">BGI-SZ-2011g</strain>
    </source>
</reference>
<sequence>MIKFYVLPIRCLRQLFIAAEAFMLHCIKHHRLKIVYFLHPISAALLLLVVGLYTWYELQFILPGMCNTSGSFYKINCFLAIYMLHNIVGNLFCCWRTDTSFLAVAKARQHPIASEAHLWHLCTHCQMLVPPRAWHCRLCNTCMLKRDHHCNISANCIGHTNQRYFIALLTHLTVGNLVVFIYNAVYVFMVRLPVFSDPLIFLTQFQGFDPVKYFESFKQNPNWIIINGAILKISIFSLVFVASQLGMQLYMVSRGSCMYFLQDRSYDLGFLNNWRLVLGKRMLWTFVSPFIRSPQPSDGTQWLVTRKPEELKKPA</sequence>
<keyword evidence="10" id="KW-1185">Reference proteome</keyword>
<feature type="transmembrane region" description="Helical" evidence="7">
    <location>
        <begin position="34"/>
        <end position="56"/>
    </location>
</feature>
<name>A0AAD4PH38_9MUSC</name>
<keyword evidence="3 7" id="KW-0812">Transmembrane</keyword>
<feature type="transmembrane region" description="Helical" evidence="7">
    <location>
        <begin position="223"/>
        <end position="242"/>
    </location>
</feature>
<dbReference type="AlphaFoldDB" id="A0AAD4PH38"/>
<evidence type="ECO:0000256" key="3">
    <source>
        <dbReference type="ARBA" id="ARBA00022692"/>
    </source>
</evidence>
<dbReference type="InterPro" id="IPR001594">
    <property type="entry name" value="Palmitoyltrfase_DHHC"/>
</dbReference>
<evidence type="ECO:0000259" key="8">
    <source>
        <dbReference type="Pfam" id="PF01529"/>
    </source>
</evidence>
<dbReference type="GO" id="GO:0016020">
    <property type="term" value="C:membrane"/>
    <property type="evidence" value="ECO:0007669"/>
    <property type="project" value="UniProtKB-SubCell"/>
</dbReference>
<feature type="transmembrane region" description="Helical" evidence="7">
    <location>
        <begin position="71"/>
        <end position="93"/>
    </location>
</feature>
<dbReference type="Pfam" id="PF01529">
    <property type="entry name" value="DHHC"/>
    <property type="match status" value="1"/>
</dbReference>
<feature type="domain" description="Palmitoyltransferase DHHC" evidence="8">
    <location>
        <begin position="120"/>
        <end position="256"/>
    </location>
</feature>
<dbReference type="PROSITE" id="PS50216">
    <property type="entry name" value="DHHC"/>
    <property type="match status" value="1"/>
</dbReference>
<keyword evidence="4 7" id="KW-1133">Transmembrane helix</keyword>
<comment type="caution">
    <text evidence="9">The sequence shown here is derived from an EMBL/GenBank/DDBJ whole genome shotgun (WGS) entry which is preliminary data.</text>
</comment>
<proteinExistence type="inferred from homology"/>
<dbReference type="InterPro" id="IPR039859">
    <property type="entry name" value="PFA4/ZDH16/20/ERF2-like"/>
</dbReference>
<comment type="catalytic activity">
    <reaction evidence="7">
        <text>L-cysteinyl-[protein] + hexadecanoyl-CoA = S-hexadecanoyl-L-cysteinyl-[protein] + CoA</text>
        <dbReference type="Rhea" id="RHEA:36683"/>
        <dbReference type="Rhea" id="RHEA-COMP:10131"/>
        <dbReference type="Rhea" id="RHEA-COMP:11032"/>
        <dbReference type="ChEBI" id="CHEBI:29950"/>
        <dbReference type="ChEBI" id="CHEBI:57287"/>
        <dbReference type="ChEBI" id="CHEBI:57379"/>
        <dbReference type="ChEBI" id="CHEBI:74151"/>
        <dbReference type="EC" id="2.3.1.225"/>
    </reaction>
</comment>
<evidence type="ECO:0000256" key="6">
    <source>
        <dbReference type="ARBA" id="ARBA00023315"/>
    </source>
</evidence>
<evidence type="ECO:0000313" key="10">
    <source>
        <dbReference type="Proteomes" id="UP001200034"/>
    </source>
</evidence>
<dbReference type="EMBL" id="JAJJHW010003409">
    <property type="protein sequence ID" value="KAH8358572.1"/>
    <property type="molecule type" value="Genomic_DNA"/>
</dbReference>
<dbReference type="GO" id="GO:0019706">
    <property type="term" value="F:protein-cysteine S-palmitoyltransferase activity"/>
    <property type="evidence" value="ECO:0007669"/>
    <property type="project" value="UniProtKB-EC"/>
</dbReference>
<gene>
    <name evidence="9" type="ORF">KR093_000881</name>
</gene>
<evidence type="ECO:0000256" key="4">
    <source>
        <dbReference type="ARBA" id="ARBA00022989"/>
    </source>
</evidence>
<keyword evidence="6 7" id="KW-0012">Acyltransferase</keyword>
<evidence type="ECO:0000256" key="2">
    <source>
        <dbReference type="ARBA" id="ARBA00022679"/>
    </source>
</evidence>
<comment type="subcellular location">
    <subcellularLocation>
        <location evidence="1">Membrane</location>
        <topology evidence="1">Multi-pass membrane protein</topology>
    </subcellularLocation>
</comment>
<keyword evidence="5 7" id="KW-0472">Membrane</keyword>
<comment type="similarity">
    <text evidence="7">Belongs to the DHHC palmitoyltransferase family.</text>
</comment>
<accession>A0AAD4PH38</accession>